<gene>
    <name evidence="8" type="primary">UGT73B2</name>
    <name evidence="8" type="ORF">A4A49_24726</name>
    <name evidence="7" type="ORF">NaUGT_g24726</name>
</gene>
<evidence type="ECO:0000256" key="4">
    <source>
        <dbReference type="RuleBase" id="RU003718"/>
    </source>
</evidence>
<dbReference type="InterPro" id="IPR035595">
    <property type="entry name" value="UDP_glycos_trans_CS"/>
</dbReference>
<dbReference type="SMR" id="A0A2I2MNH0"/>
<comment type="similarity">
    <text evidence="1 4">Belongs to the UDP-glycosyltransferase family.</text>
</comment>
<sequence>MEAIGDILVLPFYGQGHLFPCMELCKKLTSFNFKVTLIIPSHLSSSIPPHLRHHSLIQVVEISATSTPPLPHKAIELPALPPKQKGGHGFMHGPFSHHHQQLGQGMDIFLSERCDGTGLARPICAVVDVMMSWSKEIFLKYDIPFISFFTSGACAAAMEFAAWKSHADEMKPGEIRILPGLPESMALSYSDVKRNRHGPGHHSGGGPNRQNEPSGPPGGVEDGPPKPGQKPRWLDEVEGSIALLINTCHDLEGPFIDYVANQIETPIWGVGPLLPETYWISTSSILRDHEVRSNRQSNFTEEEVMQWLNSKPRGSVIYVSFGSEVGPSLVEYAQLADALEASNHPFIWVIQAGSGRPGPPPGLFGDGQQEEGYYPHGLDERIGNKGLIIKGWAPQLLILSHPSTGGFLSHCGLNSTMEAIGRGVPILAWPIRGDQFHDAKLVANYLKMGHMILLGDDPGEMVKKDDIVQGIDKMMKDEGVHKQAMALRSIFQSGYPDSSMCSLKSFIQLISK</sequence>
<dbReference type="EMBL" id="KX752159">
    <property type="protein sequence ID" value="AQQ16682.1"/>
    <property type="molecule type" value="Genomic_DNA"/>
</dbReference>
<dbReference type="Gramene" id="OIT32645">
    <property type="protein sequence ID" value="OIT32645"/>
    <property type="gene ID" value="A4A49_24726"/>
</dbReference>
<dbReference type="SUPFAM" id="SSF53756">
    <property type="entry name" value="UDP-Glycosyltransferase/glycogen phosphorylase"/>
    <property type="match status" value="1"/>
</dbReference>
<dbReference type="OrthoDB" id="5835829at2759"/>
<reference evidence="7" key="1">
    <citation type="submission" date="2016-08" db="EMBL/GenBank/DDBJ databases">
        <authorList>
            <person name="Seilhamer J.J."/>
        </authorList>
    </citation>
    <scope>NUCLEOTIDE SEQUENCE</scope>
</reference>
<keyword evidence="3 4" id="KW-0808">Transferase</keyword>
<reference evidence="8 9" key="2">
    <citation type="submission" date="2016-11" db="EMBL/GenBank/DDBJ databases">
        <title>The genome of Nicotiana attenuata.</title>
        <authorList>
            <person name="Xu S."/>
            <person name="Brockmoeller T."/>
            <person name="Gaquerel E."/>
            <person name="Navarro A."/>
            <person name="Kuhl H."/>
            <person name="Gase K."/>
            <person name="Ling Z."/>
            <person name="Zhou W."/>
            <person name="Kreitzer C."/>
            <person name="Stanke M."/>
            <person name="Tang H."/>
            <person name="Lyons E."/>
            <person name="Pandey P."/>
            <person name="Pandey S.P."/>
            <person name="Timmermann B."/>
            <person name="Baldwin I.T."/>
        </authorList>
    </citation>
    <scope>NUCLEOTIDE SEQUENCE [LARGE SCALE GENOMIC DNA]</scope>
    <source>
        <strain evidence="9">cv. UT</strain>
        <strain evidence="8">UT</strain>
        <tissue evidence="8">Leaves</tissue>
    </source>
</reference>
<proteinExistence type="inferred from homology"/>
<dbReference type="PROSITE" id="PS00375">
    <property type="entry name" value="UDPGT"/>
    <property type="match status" value="1"/>
</dbReference>
<dbReference type="FunFam" id="3.40.50.2000:FF:000060">
    <property type="entry name" value="Glycosyltransferase"/>
    <property type="match status" value="1"/>
</dbReference>
<evidence type="ECO:0000313" key="8">
    <source>
        <dbReference type="EMBL" id="OIT32645.1"/>
    </source>
</evidence>
<dbReference type="KEGG" id="nau:109207041"/>
<evidence type="ECO:0000256" key="5">
    <source>
        <dbReference type="RuleBase" id="RU362057"/>
    </source>
</evidence>
<accession>A0A2I2MNH0</accession>
<dbReference type="AlphaFoldDB" id="A0A2I2MNH0"/>
<keyword evidence="9" id="KW-1185">Reference proteome</keyword>
<dbReference type="EC" id="2.4.1.-" evidence="5"/>
<evidence type="ECO:0000256" key="2">
    <source>
        <dbReference type="ARBA" id="ARBA00022676"/>
    </source>
</evidence>
<feature type="region of interest" description="Disordered" evidence="6">
    <location>
        <begin position="192"/>
        <end position="232"/>
    </location>
</feature>
<organism evidence="7">
    <name type="scientific">Nicotiana attenuata</name>
    <name type="common">Coyote tobacco</name>
    <dbReference type="NCBI Taxonomy" id="49451"/>
    <lineage>
        <taxon>Eukaryota</taxon>
        <taxon>Viridiplantae</taxon>
        <taxon>Streptophyta</taxon>
        <taxon>Embryophyta</taxon>
        <taxon>Tracheophyta</taxon>
        <taxon>Spermatophyta</taxon>
        <taxon>Magnoliopsida</taxon>
        <taxon>eudicotyledons</taxon>
        <taxon>Gunneridae</taxon>
        <taxon>Pentapetalae</taxon>
        <taxon>asterids</taxon>
        <taxon>lamiids</taxon>
        <taxon>Solanales</taxon>
        <taxon>Solanaceae</taxon>
        <taxon>Nicotianoideae</taxon>
        <taxon>Nicotianeae</taxon>
        <taxon>Nicotiana</taxon>
    </lineage>
</organism>
<evidence type="ECO:0000313" key="9">
    <source>
        <dbReference type="Proteomes" id="UP000187609"/>
    </source>
</evidence>
<dbReference type="GO" id="GO:0035251">
    <property type="term" value="F:UDP-glucosyltransferase activity"/>
    <property type="evidence" value="ECO:0007669"/>
    <property type="project" value="TreeGrafter"/>
</dbReference>
<name>A0A2I2MNH0_NICAT</name>
<protein>
    <recommendedName>
        <fullName evidence="5">Glycosyltransferase</fullName>
        <ecNumber evidence="5">2.4.1.-</ecNumber>
    </recommendedName>
</protein>
<dbReference type="CDD" id="cd03784">
    <property type="entry name" value="GT1_Gtf-like"/>
    <property type="match status" value="1"/>
</dbReference>
<evidence type="ECO:0000256" key="6">
    <source>
        <dbReference type="SAM" id="MobiDB-lite"/>
    </source>
</evidence>
<dbReference type="Pfam" id="PF00201">
    <property type="entry name" value="UDPGT"/>
    <property type="match status" value="1"/>
</dbReference>
<evidence type="ECO:0000313" key="7">
    <source>
        <dbReference type="EMBL" id="AQQ16682.1"/>
    </source>
</evidence>
<dbReference type="PANTHER" id="PTHR48047">
    <property type="entry name" value="GLYCOSYLTRANSFERASE"/>
    <property type="match status" value="1"/>
</dbReference>
<dbReference type="Gene3D" id="3.40.50.2000">
    <property type="entry name" value="Glycogen Phosphorylase B"/>
    <property type="match status" value="3"/>
</dbReference>
<dbReference type="GO" id="GO:0016138">
    <property type="term" value="P:glycoside biosynthetic process"/>
    <property type="evidence" value="ECO:0007669"/>
    <property type="project" value="UniProtKB-ARBA"/>
</dbReference>
<dbReference type="GeneID" id="109207041"/>
<keyword evidence="2 4" id="KW-0328">Glycosyltransferase</keyword>
<dbReference type="PANTHER" id="PTHR48047:SF131">
    <property type="entry name" value="GLYCOSYLTRANSFERASE"/>
    <property type="match status" value="1"/>
</dbReference>
<dbReference type="EMBL" id="MJEQ01001018">
    <property type="protein sequence ID" value="OIT32645.1"/>
    <property type="molecule type" value="Genomic_DNA"/>
</dbReference>
<dbReference type="Proteomes" id="UP000187609">
    <property type="component" value="Unassembled WGS sequence"/>
</dbReference>
<evidence type="ECO:0000256" key="3">
    <source>
        <dbReference type="ARBA" id="ARBA00022679"/>
    </source>
</evidence>
<dbReference type="InterPro" id="IPR002213">
    <property type="entry name" value="UDP_glucos_trans"/>
</dbReference>
<evidence type="ECO:0000256" key="1">
    <source>
        <dbReference type="ARBA" id="ARBA00009995"/>
    </source>
</evidence>